<protein>
    <submittedName>
        <fullName evidence="1">Uncharacterized protein</fullName>
    </submittedName>
</protein>
<name>A0A9E7G5H9_9LILI</name>
<sequence>MVWMSFKKMNLVFIEDGMGKMIIMGSLNVDTVDVATYNTTIVDSTSLCLSQWSFSATRTPFTPTPSASSTSLVASPALLTSSSVTLPSSSAIASSLSSLASLNPEHGESNTVTVHGCNNTA</sequence>
<dbReference type="EMBL" id="CP097508">
    <property type="protein sequence ID" value="URE08744.1"/>
    <property type="molecule type" value="Genomic_DNA"/>
</dbReference>
<organism evidence="1 2">
    <name type="scientific">Musa troglodytarum</name>
    <name type="common">fe'i banana</name>
    <dbReference type="NCBI Taxonomy" id="320322"/>
    <lineage>
        <taxon>Eukaryota</taxon>
        <taxon>Viridiplantae</taxon>
        <taxon>Streptophyta</taxon>
        <taxon>Embryophyta</taxon>
        <taxon>Tracheophyta</taxon>
        <taxon>Spermatophyta</taxon>
        <taxon>Magnoliopsida</taxon>
        <taxon>Liliopsida</taxon>
        <taxon>Zingiberales</taxon>
        <taxon>Musaceae</taxon>
        <taxon>Musa</taxon>
    </lineage>
</organism>
<evidence type="ECO:0000313" key="2">
    <source>
        <dbReference type="Proteomes" id="UP001055439"/>
    </source>
</evidence>
<reference evidence="1" key="1">
    <citation type="submission" date="2022-05" db="EMBL/GenBank/DDBJ databases">
        <title>The Musa troglodytarum L. genome provides insights into the mechanism of non-climacteric behaviour and enrichment of carotenoids.</title>
        <authorList>
            <person name="Wang J."/>
        </authorList>
    </citation>
    <scope>NUCLEOTIDE SEQUENCE</scope>
    <source>
        <tissue evidence="1">Leaf</tissue>
    </source>
</reference>
<dbReference type="Proteomes" id="UP001055439">
    <property type="component" value="Chromosome 6"/>
</dbReference>
<proteinExistence type="predicted"/>
<evidence type="ECO:0000313" key="1">
    <source>
        <dbReference type="EMBL" id="URE08744.1"/>
    </source>
</evidence>
<gene>
    <name evidence="1" type="ORF">MUK42_22167</name>
</gene>
<keyword evidence="2" id="KW-1185">Reference proteome</keyword>
<accession>A0A9E7G5H9</accession>
<dbReference type="AlphaFoldDB" id="A0A9E7G5H9"/>
<dbReference type="OrthoDB" id="2019149at2759"/>